<dbReference type="InterPro" id="IPR050833">
    <property type="entry name" value="Poly_Biosynth_Transport"/>
</dbReference>
<feature type="transmembrane region" description="Helical" evidence="6">
    <location>
        <begin position="267"/>
        <end position="290"/>
    </location>
</feature>
<evidence type="ECO:0000256" key="6">
    <source>
        <dbReference type="SAM" id="Phobius"/>
    </source>
</evidence>
<reference evidence="7 8" key="1">
    <citation type="journal article" date="2014" name="Genome Announc.">
        <title>Draft Genome Sequences of Marine Flavobacterium Algibacter lectus Strains SS8 and NR4.</title>
        <authorList>
            <person name="Takatani N."/>
            <person name="Nakanishi M."/>
            <person name="Meirelles P."/>
            <person name="Mino S."/>
            <person name="Suda W."/>
            <person name="Oshima K."/>
            <person name="Hattori M."/>
            <person name="Ohkuma M."/>
            <person name="Hosokawa M."/>
            <person name="Miyashita K."/>
            <person name="Thompson F.L."/>
            <person name="Niwa A."/>
            <person name="Sawabe T."/>
            <person name="Sawabe T."/>
        </authorList>
    </citation>
    <scope>NUCLEOTIDE SEQUENCE [LARGE SCALE GENOMIC DNA]</scope>
    <source>
        <strain evidence="8">JCM19274</strain>
    </source>
</reference>
<keyword evidence="5 6" id="KW-0472">Membrane</keyword>
<feature type="transmembrane region" description="Helical" evidence="6">
    <location>
        <begin position="213"/>
        <end position="233"/>
    </location>
</feature>
<evidence type="ECO:0000256" key="1">
    <source>
        <dbReference type="ARBA" id="ARBA00004651"/>
    </source>
</evidence>
<keyword evidence="4 6" id="KW-1133">Transmembrane helix</keyword>
<dbReference type="EMBL" id="BBNU01000001">
    <property type="protein sequence ID" value="GAL77633.1"/>
    <property type="molecule type" value="Genomic_DNA"/>
</dbReference>
<evidence type="ECO:0000313" key="7">
    <source>
        <dbReference type="EMBL" id="GAL77633.1"/>
    </source>
</evidence>
<feature type="transmembrane region" description="Helical" evidence="6">
    <location>
        <begin position="12"/>
        <end position="33"/>
    </location>
</feature>
<dbReference type="PANTHER" id="PTHR30250">
    <property type="entry name" value="PST FAMILY PREDICTED COLANIC ACID TRANSPORTER"/>
    <property type="match status" value="1"/>
</dbReference>
<dbReference type="PANTHER" id="PTHR30250:SF26">
    <property type="entry name" value="PSMA PROTEIN"/>
    <property type="match status" value="1"/>
</dbReference>
<organism evidence="7 8">
    <name type="scientific">Algibacter lectus</name>
    <dbReference type="NCBI Taxonomy" id="221126"/>
    <lineage>
        <taxon>Bacteria</taxon>
        <taxon>Pseudomonadati</taxon>
        <taxon>Bacteroidota</taxon>
        <taxon>Flavobacteriia</taxon>
        <taxon>Flavobacteriales</taxon>
        <taxon>Flavobacteriaceae</taxon>
        <taxon>Algibacter</taxon>
    </lineage>
</organism>
<feature type="transmembrane region" description="Helical" evidence="6">
    <location>
        <begin position="54"/>
        <end position="77"/>
    </location>
</feature>
<name>A0A090WN41_9FLAO</name>
<feature type="transmembrane region" description="Helical" evidence="6">
    <location>
        <begin position="431"/>
        <end position="453"/>
    </location>
</feature>
<evidence type="ECO:0000256" key="5">
    <source>
        <dbReference type="ARBA" id="ARBA00023136"/>
    </source>
</evidence>
<sequence length="475" mass="54665">MSLLGYRGTLNSFLGFLNLVELGIGSAIGFTLYKPLFNKDYKEIDNIVNLFGYLYKKIGLIVLIAAIILSLFFPFIFSNATVSLGLIYFLFYAYLYTSLQAYFYNYNLILIQSDQKGYIVTTYLTSANLIRVFLQIIVVYYFQSYIGYIIIDMLVSTSYSYFLRKKIDKHYPWLTYNTKNNNLLKAYPGIVTKIKQISVHRISGFILSGTDKLLIFAFVSIQSVAFFGNYQLILTNFAGLLNNFFSGIGAGVGNLVAENDKEKINNVFWQMMAFRFFIAGLSFFILFNTVEPFIQIWLGEKYILEHYILLLMLLNLFILQIRGTVDNFIQAYGLYNDTWAPIAESILNLGLSLILVQSMGIIGILLGTFVSMSLIVLVWKPYFLYKNGFKQGILVYWFSFIKHVICFIVAILICNYIKSTFSLLTESFIDLVLFGIKITLTITIVYAGLIYLASKGFRRISKRFYFMIFNKLNNR</sequence>
<protein>
    <submittedName>
        <fullName evidence="7">O-antigen flippase Wzx</fullName>
    </submittedName>
</protein>
<dbReference type="Proteomes" id="UP000029643">
    <property type="component" value="Unassembled WGS sequence"/>
</dbReference>
<proteinExistence type="predicted"/>
<feature type="transmembrane region" description="Helical" evidence="6">
    <location>
        <begin position="302"/>
        <end position="321"/>
    </location>
</feature>
<dbReference type="RefSeq" id="WP_052415798.1">
    <property type="nucleotide sequence ID" value="NZ_BBNU01000001.1"/>
</dbReference>
<evidence type="ECO:0000256" key="4">
    <source>
        <dbReference type="ARBA" id="ARBA00022989"/>
    </source>
</evidence>
<dbReference type="GO" id="GO:0005886">
    <property type="term" value="C:plasma membrane"/>
    <property type="evidence" value="ECO:0007669"/>
    <property type="project" value="UniProtKB-SubCell"/>
</dbReference>
<evidence type="ECO:0000313" key="8">
    <source>
        <dbReference type="Proteomes" id="UP000029643"/>
    </source>
</evidence>
<accession>A0A090WN41</accession>
<feature type="transmembrane region" description="Helical" evidence="6">
    <location>
        <begin position="400"/>
        <end position="419"/>
    </location>
</feature>
<dbReference type="AlphaFoldDB" id="A0A090WN41"/>
<feature type="transmembrane region" description="Helical" evidence="6">
    <location>
        <begin position="145"/>
        <end position="163"/>
    </location>
</feature>
<feature type="transmembrane region" description="Helical" evidence="6">
    <location>
        <begin position="83"/>
        <end position="105"/>
    </location>
</feature>
<keyword evidence="2" id="KW-1003">Cell membrane</keyword>
<keyword evidence="3 6" id="KW-0812">Transmembrane</keyword>
<comment type="caution">
    <text evidence="7">The sequence shown here is derived from an EMBL/GenBank/DDBJ whole genome shotgun (WGS) entry which is preliminary data.</text>
</comment>
<gene>
    <name evidence="7" type="ORF">JCM19274_5346</name>
</gene>
<comment type="subcellular location">
    <subcellularLocation>
        <location evidence="1">Cell membrane</location>
        <topology evidence="1">Multi-pass membrane protein</topology>
    </subcellularLocation>
</comment>
<feature type="transmembrane region" description="Helical" evidence="6">
    <location>
        <begin position="354"/>
        <end position="379"/>
    </location>
</feature>
<evidence type="ECO:0000256" key="3">
    <source>
        <dbReference type="ARBA" id="ARBA00022692"/>
    </source>
</evidence>
<evidence type="ECO:0000256" key="2">
    <source>
        <dbReference type="ARBA" id="ARBA00022475"/>
    </source>
</evidence>
<feature type="transmembrane region" description="Helical" evidence="6">
    <location>
        <begin position="117"/>
        <end position="139"/>
    </location>
</feature>